<evidence type="ECO:0000313" key="1">
    <source>
        <dbReference type="EMBL" id="USR89905.1"/>
    </source>
</evidence>
<dbReference type="Gene3D" id="3.40.50.11190">
    <property type="match status" value="1"/>
</dbReference>
<protein>
    <recommendedName>
        <fullName evidence="3">UDP-2,4-diacetamido-2,4, 6-trideoxy-beta-L-altropyranose hydrolase</fullName>
    </recommendedName>
</protein>
<dbReference type="RefSeq" id="WP_252661245.1">
    <property type="nucleotide sequence ID" value="NZ_CP098611.1"/>
</dbReference>
<keyword evidence="2" id="KW-1185">Reference proteome</keyword>
<proteinExistence type="predicted"/>
<sequence length="47" mass="5302">MMKVIFRVDSSAQIGSGHLMRCRTLAEALLEFGGMEDFQAWLQQLSV</sequence>
<dbReference type="EMBL" id="CP098611">
    <property type="protein sequence ID" value="USR89905.1"/>
    <property type="molecule type" value="Genomic_DNA"/>
</dbReference>
<gene>
    <name evidence="1" type="ORF">NEA10_13675</name>
</gene>
<organism evidence="1 2">
    <name type="scientific">Phormidium yuhuli AB48</name>
    <dbReference type="NCBI Taxonomy" id="2940671"/>
    <lineage>
        <taxon>Bacteria</taxon>
        <taxon>Bacillati</taxon>
        <taxon>Cyanobacteriota</taxon>
        <taxon>Cyanophyceae</taxon>
        <taxon>Oscillatoriophycideae</taxon>
        <taxon>Oscillatoriales</taxon>
        <taxon>Oscillatoriaceae</taxon>
        <taxon>Phormidium</taxon>
        <taxon>Phormidium yuhuli</taxon>
    </lineage>
</organism>
<accession>A0ABY5AM53</accession>
<reference evidence="1" key="1">
    <citation type="submission" date="2022-06" db="EMBL/GenBank/DDBJ databases">
        <title>Genome sequence of Phormidium yuhuli AB48 isolated from an industrial photobioreactor environment.</title>
        <authorList>
            <person name="Qiu Y."/>
            <person name="Noonan A.J.C."/>
            <person name="Dofher K."/>
            <person name="Koch M."/>
            <person name="Kieft B."/>
            <person name="Lin X."/>
            <person name="Ziels R.M."/>
            <person name="Hallam S.J."/>
        </authorList>
    </citation>
    <scope>NUCLEOTIDE SEQUENCE</scope>
    <source>
        <strain evidence="1">AB48</strain>
    </source>
</reference>
<name>A0ABY5AM53_9CYAN</name>
<evidence type="ECO:0000313" key="2">
    <source>
        <dbReference type="Proteomes" id="UP001056708"/>
    </source>
</evidence>
<evidence type="ECO:0008006" key="3">
    <source>
        <dbReference type="Google" id="ProtNLM"/>
    </source>
</evidence>
<dbReference type="Proteomes" id="UP001056708">
    <property type="component" value="Chromosome"/>
</dbReference>